<dbReference type="Proteomes" id="UP000826300">
    <property type="component" value="Chromosome"/>
</dbReference>
<protein>
    <submittedName>
        <fullName evidence="7">Cytochrome c</fullName>
    </submittedName>
</protein>
<sequence>MKPVRPLAVLAPACAVLALAACLPFAPKEPPMPTGQQDYEAVCATCHGPTGLGDGPSAAGLPVKPANLTLLAKNNGGVFPTTAVMAQIWGYSGGGKNGSVMPSFAPLLDGAQMVLYDGGDGIPTPTPVRLVNVAEYIKTLQVK</sequence>
<dbReference type="GO" id="GO:0009055">
    <property type="term" value="F:electron transfer activity"/>
    <property type="evidence" value="ECO:0007669"/>
    <property type="project" value="InterPro"/>
</dbReference>
<evidence type="ECO:0000256" key="1">
    <source>
        <dbReference type="ARBA" id="ARBA00022617"/>
    </source>
</evidence>
<keyword evidence="3 4" id="KW-0408">Iron</keyword>
<reference evidence="7" key="1">
    <citation type="submission" date="2021-02" db="EMBL/GenBank/DDBJ databases">
        <title>Rhodobacter shimadae sp. nov., an aerobic anoxygenic phototrophic bacterium isolated from a hot spring.</title>
        <authorList>
            <person name="Muramatsu S."/>
            <person name="Haruta S."/>
            <person name="Hirose S."/>
            <person name="Hanada S."/>
        </authorList>
    </citation>
    <scope>NUCLEOTIDE SEQUENCE</scope>
    <source>
        <strain evidence="7">N10</strain>
    </source>
</reference>
<dbReference type="Pfam" id="PF13442">
    <property type="entry name" value="Cytochrome_CBB3"/>
    <property type="match status" value="1"/>
</dbReference>
<evidence type="ECO:0000313" key="7">
    <source>
        <dbReference type="EMBL" id="QYZ71477.1"/>
    </source>
</evidence>
<evidence type="ECO:0000256" key="4">
    <source>
        <dbReference type="PROSITE-ProRule" id="PRU00433"/>
    </source>
</evidence>
<keyword evidence="1 4" id="KW-0349">Heme</keyword>
<dbReference type="Gene3D" id="1.10.760.10">
    <property type="entry name" value="Cytochrome c-like domain"/>
    <property type="match status" value="1"/>
</dbReference>
<gene>
    <name evidence="7" type="ORF">JO391_08255</name>
</gene>
<feature type="chain" id="PRO_5034920877" evidence="5">
    <location>
        <begin position="21"/>
        <end position="143"/>
    </location>
</feature>
<dbReference type="RefSeq" id="WP_220664041.1">
    <property type="nucleotide sequence ID" value="NZ_CP069370.1"/>
</dbReference>
<organism evidence="7 8">
    <name type="scientific">Neotabrizicola shimadae</name>
    <dbReference type="NCBI Taxonomy" id="2807096"/>
    <lineage>
        <taxon>Bacteria</taxon>
        <taxon>Pseudomonadati</taxon>
        <taxon>Pseudomonadota</taxon>
        <taxon>Alphaproteobacteria</taxon>
        <taxon>Rhodobacterales</taxon>
        <taxon>Paracoccaceae</taxon>
        <taxon>Neotabrizicola</taxon>
    </lineage>
</organism>
<dbReference type="GO" id="GO:0046872">
    <property type="term" value="F:metal ion binding"/>
    <property type="evidence" value="ECO:0007669"/>
    <property type="project" value="UniProtKB-KW"/>
</dbReference>
<dbReference type="PROSITE" id="PS51007">
    <property type="entry name" value="CYTC"/>
    <property type="match status" value="1"/>
</dbReference>
<evidence type="ECO:0000256" key="5">
    <source>
        <dbReference type="SAM" id="SignalP"/>
    </source>
</evidence>
<name>A0A8G0ZWK9_9RHOB</name>
<keyword evidence="2 4" id="KW-0479">Metal-binding</keyword>
<dbReference type="KEGG" id="nsm:JO391_08255"/>
<evidence type="ECO:0000256" key="2">
    <source>
        <dbReference type="ARBA" id="ARBA00022723"/>
    </source>
</evidence>
<proteinExistence type="predicted"/>
<keyword evidence="8" id="KW-1185">Reference proteome</keyword>
<dbReference type="GO" id="GO:0020037">
    <property type="term" value="F:heme binding"/>
    <property type="evidence" value="ECO:0007669"/>
    <property type="project" value="InterPro"/>
</dbReference>
<dbReference type="InterPro" id="IPR036909">
    <property type="entry name" value="Cyt_c-like_dom_sf"/>
</dbReference>
<dbReference type="PROSITE" id="PS51257">
    <property type="entry name" value="PROKAR_LIPOPROTEIN"/>
    <property type="match status" value="1"/>
</dbReference>
<keyword evidence="5" id="KW-0732">Signal</keyword>
<accession>A0A8G0ZWK9</accession>
<evidence type="ECO:0000313" key="8">
    <source>
        <dbReference type="Proteomes" id="UP000826300"/>
    </source>
</evidence>
<dbReference type="EMBL" id="CP069370">
    <property type="protein sequence ID" value="QYZ71477.1"/>
    <property type="molecule type" value="Genomic_DNA"/>
</dbReference>
<feature type="signal peptide" evidence="5">
    <location>
        <begin position="1"/>
        <end position="20"/>
    </location>
</feature>
<dbReference type="AlphaFoldDB" id="A0A8G0ZWK9"/>
<feature type="domain" description="Cytochrome c" evidence="6">
    <location>
        <begin position="30"/>
        <end position="141"/>
    </location>
</feature>
<evidence type="ECO:0000259" key="6">
    <source>
        <dbReference type="PROSITE" id="PS51007"/>
    </source>
</evidence>
<dbReference type="SUPFAM" id="SSF46626">
    <property type="entry name" value="Cytochrome c"/>
    <property type="match status" value="1"/>
</dbReference>
<dbReference type="InterPro" id="IPR009056">
    <property type="entry name" value="Cyt_c-like_dom"/>
</dbReference>
<evidence type="ECO:0000256" key="3">
    <source>
        <dbReference type="ARBA" id="ARBA00023004"/>
    </source>
</evidence>